<comment type="caution">
    <text evidence="5">The sequence shown here is derived from an EMBL/GenBank/DDBJ whole genome shotgun (WGS) entry which is preliminary data.</text>
</comment>
<dbReference type="InterPro" id="IPR004185">
    <property type="entry name" value="Glyco_hydro_13_lg-like_dom"/>
</dbReference>
<dbReference type="EMBL" id="VFPM01000002">
    <property type="protein sequence ID" value="TQM61839.1"/>
    <property type="molecule type" value="Genomic_DNA"/>
</dbReference>
<gene>
    <name evidence="5" type="ORF">FBY41_1858</name>
</gene>
<keyword evidence="6" id="KW-1185">Reference proteome</keyword>
<dbReference type="SMART" id="SM00642">
    <property type="entry name" value="Aamy"/>
    <property type="match status" value="1"/>
</dbReference>
<dbReference type="SUPFAM" id="SSF51445">
    <property type="entry name" value="(Trans)glycosidases"/>
    <property type="match status" value="1"/>
</dbReference>
<keyword evidence="1" id="KW-0378">Hydrolase</keyword>
<feature type="domain" description="Glycosyl hydrolase family 13 catalytic" evidence="4">
    <location>
        <begin position="140"/>
        <end position="527"/>
    </location>
</feature>
<sequence length="628" mass="69669">MTDAPTRQQTWLSQPHHDGSGRYVSNQAPRLGDRVDVLLRVPLEAEVDAVHVRTAPDGEATFTVAKRVRTTATDDWWRATLTCHNPVTTYRFLLTGGPTKYQWLNGTGLHTRDLPDASDFRLVAHDSPPPAWALGSVVYQIFPDRFARSRRADRYETPDWAIPAAWTDPVDLSPKGVAHQFYGGDLDGVTEHLDHLESLGVDVVYLTPFFPARSNHRYDASSFEQIDPLLGGAPALRRLTSSAHERGLKVMGDFTTNHTGDAHEWFLAASGPDGKRRPERDYYIWEDGSYVAWLGVPSLPKLNHLNAALRQRIFEHPQGVVRKWLGRSGGLDGWRVDVANMTGRWRDTDVNHDVARQMRNVMARVAPDALLVGEHFHDYTPDMPGDGWHGVMNYAGFCKPAWTWLREDPKDPRFLGAPVPLPHLGAAAVVDTMRDFTSRIAWQSLVHSFNLVGSHDVPRIRTLVGPDSVEAAAGLLFTFPSMPMLTYGDEIGMEGTFGEDGRRPMPWDESDWDTDTLAVYRGLIAARKGSVALRRGGLRWVHAEGDAIVFLRETEQEVALVHVARDAHAPVVLPAHHLAGIENGAPAYGPGPEIGAGAVTLGADSALVRIWIWKPTDGGARHARRRGR</sequence>
<dbReference type="Gene3D" id="2.60.40.10">
    <property type="entry name" value="Immunoglobulins"/>
    <property type="match status" value="1"/>
</dbReference>
<dbReference type="CDD" id="cd11338">
    <property type="entry name" value="AmyAc_CMD"/>
    <property type="match status" value="1"/>
</dbReference>
<dbReference type="RefSeq" id="WP_141843742.1">
    <property type="nucleotide sequence ID" value="NZ_VFPM01000002.1"/>
</dbReference>
<feature type="compositionally biased region" description="Polar residues" evidence="3">
    <location>
        <begin position="1"/>
        <end position="13"/>
    </location>
</feature>
<dbReference type="Pfam" id="PF00128">
    <property type="entry name" value="Alpha-amylase"/>
    <property type="match status" value="1"/>
</dbReference>
<dbReference type="OrthoDB" id="9043248at2"/>
<dbReference type="GO" id="GO:0004553">
    <property type="term" value="F:hydrolase activity, hydrolyzing O-glycosyl compounds"/>
    <property type="evidence" value="ECO:0007669"/>
    <property type="project" value="InterPro"/>
</dbReference>
<dbReference type="GO" id="GO:0005975">
    <property type="term" value="P:carbohydrate metabolic process"/>
    <property type="evidence" value="ECO:0007669"/>
    <property type="project" value="InterPro"/>
</dbReference>
<accession>A0A543HUA2</accession>
<dbReference type="InterPro" id="IPR006047">
    <property type="entry name" value="GH13_cat_dom"/>
</dbReference>
<evidence type="ECO:0000256" key="1">
    <source>
        <dbReference type="ARBA" id="ARBA00022801"/>
    </source>
</evidence>
<protein>
    <submittedName>
        <fullName evidence="5">Alpha-glucosidase</fullName>
    </submittedName>
</protein>
<dbReference type="InterPro" id="IPR014756">
    <property type="entry name" value="Ig_E-set"/>
</dbReference>
<dbReference type="Gene3D" id="3.20.20.80">
    <property type="entry name" value="Glycosidases"/>
    <property type="match status" value="1"/>
</dbReference>
<dbReference type="CDD" id="cd02857">
    <property type="entry name" value="E_set_CDase_PDE_N"/>
    <property type="match status" value="1"/>
</dbReference>
<proteinExistence type="predicted"/>
<dbReference type="InterPro" id="IPR013783">
    <property type="entry name" value="Ig-like_fold"/>
</dbReference>
<dbReference type="SUPFAM" id="SSF81296">
    <property type="entry name" value="E set domains"/>
    <property type="match status" value="1"/>
</dbReference>
<feature type="region of interest" description="Disordered" evidence="3">
    <location>
        <begin position="1"/>
        <end position="27"/>
    </location>
</feature>
<dbReference type="AlphaFoldDB" id="A0A543HUA2"/>
<keyword evidence="2" id="KW-0326">Glycosidase</keyword>
<dbReference type="PANTHER" id="PTHR10357">
    <property type="entry name" value="ALPHA-AMYLASE FAMILY MEMBER"/>
    <property type="match status" value="1"/>
</dbReference>
<dbReference type="InterPro" id="IPR017853">
    <property type="entry name" value="GH"/>
</dbReference>
<dbReference type="PANTHER" id="PTHR10357:SF210">
    <property type="entry name" value="MALTODEXTRIN GLUCOSIDASE"/>
    <property type="match status" value="1"/>
</dbReference>
<reference evidence="5 6" key="1">
    <citation type="submission" date="2019-06" db="EMBL/GenBank/DDBJ databases">
        <title>Genome sequencing of plant associated microbes to promote plant fitness in Sorghum bicolor and Oryza sativa.</title>
        <authorList>
            <person name="Coleman-Derr D."/>
        </authorList>
    </citation>
    <scope>NUCLEOTIDE SEQUENCE [LARGE SCALE GENOMIC DNA]</scope>
    <source>
        <strain evidence="5 6">KV-663</strain>
    </source>
</reference>
<evidence type="ECO:0000259" key="4">
    <source>
        <dbReference type="SMART" id="SM00642"/>
    </source>
</evidence>
<evidence type="ECO:0000256" key="3">
    <source>
        <dbReference type="SAM" id="MobiDB-lite"/>
    </source>
</evidence>
<organism evidence="5 6">
    <name type="scientific">Humibacillus xanthopallidus</name>
    <dbReference type="NCBI Taxonomy" id="412689"/>
    <lineage>
        <taxon>Bacteria</taxon>
        <taxon>Bacillati</taxon>
        <taxon>Actinomycetota</taxon>
        <taxon>Actinomycetes</taxon>
        <taxon>Micrococcales</taxon>
        <taxon>Intrasporangiaceae</taxon>
        <taxon>Humibacillus</taxon>
    </lineage>
</organism>
<evidence type="ECO:0000256" key="2">
    <source>
        <dbReference type="ARBA" id="ARBA00023295"/>
    </source>
</evidence>
<dbReference type="Proteomes" id="UP000316747">
    <property type="component" value="Unassembled WGS sequence"/>
</dbReference>
<evidence type="ECO:0000313" key="6">
    <source>
        <dbReference type="Proteomes" id="UP000316747"/>
    </source>
</evidence>
<name>A0A543HUA2_9MICO</name>
<evidence type="ECO:0000313" key="5">
    <source>
        <dbReference type="EMBL" id="TQM61839.1"/>
    </source>
</evidence>